<accession>A0A3G5A3D1</accession>
<protein>
    <submittedName>
        <fullName evidence="1">Uncharacterized protein</fullName>
    </submittedName>
</protein>
<reference evidence="1" key="1">
    <citation type="submission" date="2018-10" db="EMBL/GenBank/DDBJ databases">
        <title>Hidden diversity of soil giant viruses.</title>
        <authorList>
            <person name="Schulz F."/>
            <person name="Alteio L."/>
            <person name="Goudeau D."/>
            <person name="Ryan E.M."/>
            <person name="Malmstrom R.R."/>
            <person name="Blanchard J."/>
            <person name="Woyke T."/>
        </authorList>
    </citation>
    <scope>NUCLEOTIDE SEQUENCE</scope>
    <source>
        <strain evidence="1">HAV1</strain>
    </source>
</reference>
<proteinExistence type="predicted"/>
<evidence type="ECO:0000313" key="1">
    <source>
        <dbReference type="EMBL" id="AYV81722.1"/>
    </source>
</evidence>
<dbReference type="EMBL" id="MK072297">
    <property type="protein sequence ID" value="AYV81722.1"/>
    <property type="molecule type" value="Genomic_DNA"/>
</dbReference>
<gene>
    <name evidence="1" type="ORF">Harvfovirus55_11</name>
</gene>
<name>A0A3G5A3D1_9VIRU</name>
<sequence length="216" mass="25018">MATQPKWVRSLAAMVISFHVVYEAIRFRGAHFSPSAVLPAIRSVGSALKWTLLNFSVVKLQRKIRGFEDRVVNMCHNIKTQDRPSHALRQIILLRDDIDREIDSEPSDIVNFDPKLLFGLLDIDKCLDGVLPLAQGFYLYAVGEIFIAYGNEKLIDRWRRIVLERKEQYLREMIILKPSEVHIQIDMPVVLIGIIVSYTKWELRSSNWVMESLLKI</sequence>
<organism evidence="1">
    <name type="scientific">Harvfovirus sp</name>
    <dbReference type="NCBI Taxonomy" id="2487768"/>
    <lineage>
        <taxon>Viruses</taxon>
        <taxon>Varidnaviria</taxon>
        <taxon>Bamfordvirae</taxon>
        <taxon>Nucleocytoviricota</taxon>
        <taxon>Megaviricetes</taxon>
        <taxon>Imitervirales</taxon>
        <taxon>Mimiviridae</taxon>
        <taxon>Klosneuvirinae</taxon>
    </lineage>
</organism>